<accession>A0A537L7J6</accession>
<organism evidence="6 7">
    <name type="scientific">Candidatus Segetimicrobium genomatis</name>
    <dbReference type="NCBI Taxonomy" id="2569760"/>
    <lineage>
        <taxon>Bacteria</taxon>
        <taxon>Bacillati</taxon>
        <taxon>Candidatus Sysuimicrobiota</taxon>
        <taxon>Candidatus Sysuimicrobiia</taxon>
        <taxon>Candidatus Sysuimicrobiales</taxon>
        <taxon>Candidatus Segetimicrobiaceae</taxon>
        <taxon>Candidatus Segetimicrobium</taxon>
    </lineage>
</organism>
<sequence length="311" mass="34271">MEYSVQARKLTKRFKDFTAVDHVSFEIRPGEIWGFLGPNGAGKSTTIRMLCGILDPSEGSATVLGYDVQAEPEAIKARIGYMSQRFSLWGDLTVRENLEFYAGVYGLDASGARQQVDKWLDRSGLTDRQHEVAAALSVGFRQRLALGCAVLHRPQMVFLDEPTAGVDPVSRRQFWDLIDRFAEEGTTIMVTTHYMDEAEHCDRLAFIYGGRIITEGTPAQIKREQMPGVVLEIRTDRPVEALAALYKHAAVREAALYGVAIHAVVDQRESAPDVAAFLREGGFAVIGIEPIPPTLEDVFVALAESDRGVAG</sequence>
<feature type="domain" description="ABC transporter" evidence="5">
    <location>
        <begin position="5"/>
        <end position="234"/>
    </location>
</feature>
<dbReference type="InterPro" id="IPR027417">
    <property type="entry name" value="P-loop_NTPase"/>
</dbReference>
<evidence type="ECO:0000256" key="3">
    <source>
        <dbReference type="ARBA" id="ARBA00022741"/>
    </source>
</evidence>
<dbReference type="Proteomes" id="UP000318661">
    <property type="component" value="Unassembled WGS sequence"/>
</dbReference>
<evidence type="ECO:0000256" key="2">
    <source>
        <dbReference type="ARBA" id="ARBA00022448"/>
    </source>
</evidence>
<dbReference type="InterPro" id="IPR050763">
    <property type="entry name" value="ABC_transporter_ATP-binding"/>
</dbReference>
<dbReference type="PROSITE" id="PS50893">
    <property type="entry name" value="ABC_TRANSPORTER_2"/>
    <property type="match status" value="1"/>
</dbReference>
<dbReference type="EMBL" id="VBAJ01000274">
    <property type="protein sequence ID" value="TMJ04002.1"/>
    <property type="molecule type" value="Genomic_DNA"/>
</dbReference>
<keyword evidence="4 6" id="KW-0067">ATP-binding</keyword>
<reference evidence="6 7" key="1">
    <citation type="journal article" date="2019" name="Nat. Microbiol.">
        <title>Mediterranean grassland soil C-N compound turnover is dependent on rainfall and depth, and is mediated by genomically divergent microorganisms.</title>
        <authorList>
            <person name="Diamond S."/>
            <person name="Andeer P.F."/>
            <person name="Li Z."/>
            <person name="Crits-Christoph A."/>
            <person name="Burstein D."/>
            <person name="Anantharaman K."/>
            <person name="Lane K.R."/>
            <person name="Thomas B.C."/>
            <person name="Pan C."/>
            <person name="Northen T.R."/>
            <person name="Banfield J.F."/>
        </authorList>
    </citation>
    <scope>NUCLEOTIDE SEQUENCE [LARGE SCALE GENOMIC DNA]</scope>
    <source>
        <strain evidence="6">NP_2</strain>
    </source>
</reference>
<dbReference type="GO" id="GO:0005524">
    <property type="term" value="F:ATP binding"/>
    <property type="evidence" value="ECO:0007669"/>
    <property type="project" value="UniProtKB-KW"/>
</dbReference>
<dbReference type="SUPFAM" id="SSF52540">
    <property type="entry name" value="P-loop containing nucleoside triphosphate hydrolases"/>
    <property type="match status" value="1"/>
</dbReference>
<dbReference type="InterPro" id="IPR003439">
    <property type="entry name" value="ABC_transporter-like_ATP-bd"/>
</dbReference>
<dbReference type="CDD" id="cd03230">
    <property type="entry name" value="ABC_DR_subfamily_A"/>
    <property type="match status" value="1"/>
</dbReference>
<dbReference type="InterPro" id="IPR025302">
    <property type="entry name" value="DrrA1/2-like_C"/>
</dbReference>
<comment type="similarity">
    <text evidence="1">Belongs to the ABC transporter superfamily.</text>
</comment>
<evidence type="ECO:0000256" key="4">
    <source>
        <dbReference type="ARBA" id="ARBA00022840"/>
    </source>
</evidence>
<dbReference type="SMART" id="SM00382">
    <property type="entry name" value="AAA"/>
    <property type="match status" value="1"/>
</dbReference>
<dbReference type="Pfam" id="PF00005">
    <property type="entry name" value="ABC_tran"/>
    <property type="match status" value="1"/>
</dbReference>
<evidence type="ECO:0000313" key="7">
    <source>
        <dbReference type="Proteomes" id="UP000318661"/>
    </source>
</evidence>
<evidence type="ECO:0000259" key="5">
    <source>
        <dbReference type="PROSITE" id="PS50893"/>
    </source>
</evidence>
<dbReference type="PANTHER" id="PTHR42711">
    <property type="entry name" value="ABC TRANSPORTER ATP-BINDING PROTEIN"/>
    <property type="match status" value="1"/>
</dbReference>
<name>A0A537L7J6_9BACT</name>
<keyword evidence="2" id="KW-0813">Transport</keyword>
<keyword evidence="3" id="KW-0547">Nucleotide-binding</keyword>
<dbReference type="InterPro" id="IPR003593">
    <property type="entry name" value="AAA+_ATPase"/>
</dbReference>
<gene>
    <name evidence="6" type="ORF">E6G99_10935</name>
</gene>
<dbReference type="AlphaFoldDB" id="A0A537L7J6"/>
<dbReference type="GO" id="GO:0016887">
    <property type="term" value="F:ATP hydrolysis activity"/>
    <property type="evidence" value="ECO:0007669"/>
    <property type="project" value="InterPro"/>
</dbReference>
<comment type="caution">
    <text evidence="6">The sequence shown here is derived from an EMBL/GenBank/DDBJ whole genome shotgun (WGS) entry which is preliminary data.</text>
</comment>
<dbReference type="Pfam" id="PF13732">
    <property type="entry name" value="DrrA1-3_C"/>
    <property type="match status" value="1"/>
</dbReference>
<evidence type="ECO:0000256" key="1">
    <source>
        <dbReference type="ARBA" id="ARBA00005417"/>
    </source>
</evidence>
<dbReference type="PANTHER" id="PTHR42711:SF5">
    <property type="entry name" value="ABC TRANSPORTER ATP-BINDING PROTEIN NATA"/>
    <property type="match status" value="1"/>
</dbReference>
<protein>
    <submittedName>
        <fullName evidence="6">ABC transporter ATP-binding protein</fullName>
    </submittedName>
</protein>
<proteinExistence type="inferred from homology"/>
<dbReference type="Gene3D" id="3.40.50.300">
    <property type="entry name" value="P-loop containing nucleotide triphosphate hydrolases"/>
    <property type="match status" value="1"/>
</dbReference>
<evidence type="ECO:0000313" key="6">
    <source>
        <dbReference type="EMBL" id="TMJ04002.1"/>
    </source>
</evidence>